<feature type="compositionally biased region" description="Low complexity" evidence="1">
    <location>
        <begin position="1883"/>
        <end position="1902"/>
    </location>
</feature>
<feature type="compositionally biased region" description="Low complexity" evidence="1">
    <location>
        <begin position="471"/>
        <end position="495"/>
    </location>
</feature>
<feature type="compositionally biased region" description="Acidic residues" evidence="1">
    <location>
        <begin position="636"/>
        <end position="648"/>
    </location>
</feature>
<feature type="region of interest" description="Disordered" evidence="1">
    <location>
        <begin position="1954"/>
        <end position="2157"/>
    </location>
</feature>
<feature type="compositionally biased region" description="Pro residues" evidence="1">
    <location>
        <begin position="341"/>
        <end position="356"/>
    </location>
</feature>
<feature type="compositionally biased region" description="Basic and acidic residues" evidence="1">
    <location>
        <begin position="2115"/>
        <end position="2129"/>
    </location>
</feature>
<feature type="region of interest" description="Disordered" evidence="1">
    <location>
        <begin position="1630"/>
        <end position="1910"/>
    </location>
</feature>
<dbReference type="Proteomes" id="UP000613740">
    <property type="component" value="Unassembled WGS sequence"/>
</dbReference>
<feature type="region of interest" description="Disordered" evidence="1">
    <location>
        <begin position="43"/>
        <end position="79"/>
    </location>
</feature>
<evidence type="ECO:0000313" key="4">
    <source>
        <dbReference type="Proteomes" id="UP000613740"/>
    </source>
</evidence>
<feature type="compositionally biased region" description="Low complexity" evidence="1">
    <location>
        <begin position="170"/>
        <end position="179"/>
    </location>
</feature>
<feature type="compositionally biased region" description="Low complexity" evidence="1">
    <location>
        <begin position="1333"/>
        <end position="1351"/>
    </location>
</feature>
<feature type="signal peptide" evidence="2">
    <location>
        <begin position="1"/>
        <end position="20"/>
    </location>
</feature>
<dbReference type="PANTHER" id="PTHR13361">
    <property type="entry name" value="WW DOMAIN-BINDING PROTEIN 11"/>
    <property type="match status" value="1"/>
</dbReference>
<accession>A0A835WQ14</accession>
<feature type="compositionally biased region" description="Pro residues" evidence="1">
    <location>
        <begin position="1413"/>
        <end position="1428"/>
    </location>
</feature>
<feature type="compositionally biased region" description="Basic and acidic residues" evidence="1">
    <location>
        <begin position="602"/>
        <end position="622"/>
    </location>
</feature>
<feature type="compositionally biased region" description="Low complexity" evidence="1">
    <location>
        <begin position="652"/>
        <end position="666"/>
    </location>
</feature>
<feature type="compositionally biased region" description="Gly residues" evidence="1">
    <location>
        <begin position="50"/>
        <end position="65"/>
    </location>
</feature>
<keyword evidence="4" id="KW-1185">Reference proteome</keyword>
<feature type="compositionally biased region" description="Low complexity" evidence="1">
    <location>
        <begin position="982"/>
        <end position="994"/>
    </location>
</feature>
<reference evidence="3" key="1">
    <citation type="journal article" date="2020" name="bioRxiv">
        <title>Comparative genomics of Chlamydomonas.</title>
        <authorList>
            <person name="Craig R.J."/>
            <person name="Hasan A.R."/>
            <person name="Ness R.W."/>
            <person name="Keightley P.D."/>
        </authorList>
    </citation>
    <scope>NUCLEOTIDE SEQUENCE</scope>
    <source>
        <strain evidence="3">CCAP 11/173</strain>
    </source>
</reference>
<evidence type="ECO:0000256" key="1">
    <source>
        <dbReference type="SAM" id="MobiDB-lite"/>
    </source>
</evidence>
<feature type="region of interest" description="Disordered" evidence="1">
    <location>
        <begin position="215"/>
        <end position="242"/>
    </location>
</feature>
<feature type="region of interest" description="Disordered" evidence="1">
    <location>
        <begin position="1566"/>
        <end position="1608"/>
    </location>
</feature>
<name>A0A835WQ14_9CHLO</name>
<feature type="compositionally biased region" description="Basic residues" evidence="1">
    <location>
        <begin position="2018"/>
        <end position="2028"/>
    </location>
</feature>
<feature type="compositionally biased region" description="Low complexity" evidence="1">
    <location>
        <begin position="623"/>
        <end position="635"/>
    </location>
</feature>
<feature type="compositionally biased region" description="Low complexity" evidence="1">
    <location>
        <begin position="1969"/>
        <end position="2000"/>
    </location>
</feature>
<feature type="compositionally biased region" description="Basic and acidic residues" evidence="1">
    <location>
        <begin position="1579"/>
        <end position="1590"/>
    </location>
</feature>
<feature type="region of interest" description="Disordered" evidence="1">
    <location>
        <begin position="1317"/>
        <end position="1360"/>
    </location>
</feature>
<feature type="compositionally biased region" description="Gly residues" evidence="1">
    <location>
        <begin position="1164"/>
        <end position="1185"/>
    </location>
</feature>
<sequence>MLRRRALALLHAALVPHAAPSPKLSLGAALRLRADYVASGSRGEGAAADVGGGAPPGLSGGGNGSGQLAHESSARDEAPNKVISVKSAAATTAQPLVGGAGAAVSGGSSAGAAAAIAPRSMGSSAAPAPNSKEHNLTVTMTTQQQQAHEPTGSPQPPPLQQLQPPPVPPATAAASSALPVDPPLLRERLLACRSAGRLLQELDLAVAAASLAASAGAAPRRIGGSSTGTSVASASASTPTRGPAGAALAVLLPPDAARAVLLHLASLPRPSPHELNQWPSPHTADARRRAMRPYHRHRQAVAALFQLLQPGYAASQPGQLVELLECATRLGWLLGPCGRVTPPPPPRLRPPPPPPQVADGGAEGAGGGSATELPAVGLGAENVAETGSPGSAAASLLTAAAPPPPAARTAVHPAVPLLSALTADRCAALLQWPQEPGPALAPQPPSLPARLLDCLGRLGLKLRAHPPPPRSRTSSSSPSPSASAVTTTTSASSVPDPQLHRLLADVMPPLLAARQDLPPQDLIRLVAAAAELRPAADPYLAPCWDELCGRLAAGSAAGRLGGGGAGAGAGGAGRALGQLSCEELVRLAAALADLRREDAQRAEEAEATARGRDQGSRSREEGGSSVRGVQDGDVGYLDDEGDDADADGWGEGPAARVQQQQMQQRRQQQRDHMSDRIGGSRTVGGLSHGSSALEGGAEDMLAASGEDRLLAALSHEAAERAAAGRLSGGAAAELLVAAAGLGWRGDAALLAALTAAARRDVRSLVSQRPDQLSQLLVACAKLGHADEQLLTSVGAALAAELRLPRLSPAASEAAGTAAAPESSISISGGGGGGSYPLRSLAVSVWAAACLGRPCPGLFGPEVAAALAAGMRSQLDSEAGDDVASEDGAVAGAGPIQTQHQQQEQQALRPHEVGNVMWAFARQGVPRPELAAAATQAALRWQQLGQLPRRCLIKILAAAAAMGHVPSAPSGTAAAAAAAAVTSRPGSGGSASASGRGKEQAAGGGHEEGSEQRALLALARRLAKAVAEGAERLPPAELAAAAEALVPYCAPGAALHDEYGSAVLRSLVAAARQHVADLRPDACVSLLCALSRLAPAGSPSALTSVLDPRLLSRLQQRLAPSVAAGRLSAPQLSALVQALAELGARAAPLLPALEQQLLRQIAAEGSGGDGSSGDGGGSVTGGSGGGSGLGGGQVVATLLALGQLQRRGAVSELFRLTSSKLAAELDQQASSGGSGGGGGVSAGDLSKLLRLLGGAVEARLREQQLQYKARRRAARANKPGPAEHFVSERDAAASANIVLGPGRKAFLDAAWSALSEQRRTATAATRKRGGGAAAGSSPAPSGGSSGSSSGSSSRRRRLEELTPTQLVDVVAGLAACRYDNTEAYDTLCTRLHGRVKHLAGWSLSRLAAALHTAPRPPPGHPPAPPPPSSAPTVAAVVSDDELEEGEQGKPPGSPSQRTAKSRSSRASGAAVTAASAADSTEPMQGAASLGQAAAGTQLSRHPEMLERIAKYGTKEVAAAGSSFRPEAVAQLAGVFAAEPYGPQYGGLFLAAAHTARRWLLQLRERAGEEAARGGGRRRARERERQRQGADMHEEEEEDGEGGDQGESAAARELRLAAVRVAAACEEAGYSVDEVLEPELLQPPPSPSSRGGRGSRGSGRDRAGASDIRSRSSSRAGGGWPDEDGFDEAAGGPAYGSKAPGGGRRAAAAGVGSGGGRRAAGPAGRGRARRFEDDDWSDEEMEAEERGDSKGRRMQGARGAGRQKGYEVRWSGPEPRAPRGTGRGNTGGDRSSRDAAHAPHPRIAHRASATAAPAVTVSSDLHVPSLRHHPAAPATPPAPAPGPAELSSLPTTSLPTTPWVPMPVSLPLPTTNGAPTASPQPPQAPLLTPDSTSLASSSSSSSSCCRRRPPPRLLGFSDELYDSLLRPAVEAAEAQWVAGGDASLFRRHRSLQLEARRQERHQQLRARERAQLQGRGQQEQRQRAQATPQAAGGTDQGQQLDQSEPPAVGMEQQQQQQSTHHLRHHHHHQRGAAGPQRPLLQDGHHHFHIPAESSNARQGGATPSAQGGSAGTPPGGSSAARADMQAAGPPVSVQASAAPSPASAPAATATATSASRSEARHQHQQLQEHNHQTRQHQHQHQQHQQQQQQQQQQPHGPGGELLQKLRLVLSYQYDMPLEDVRPDLDLGQLRRPAGVAAAAAAATAAAGATGAAAAAGAANPDDETRQQVVVDCVEGAFEVFLQLGGDWAALTVAQLAAAIRGRLEQEWG</sequence>
<proteinExistence type="predicted"/>
<feature type="compositionally biased region" description="Low complexity" evidence="1">
    <location>
        <begin position="1804"/>
        <end position="1816"/>
    </location>
</feature>
<feature type="compositionally biased region" description="Low complexity" evidence="1">
    <location>
        <begin position="2140"/>
        <end position="2151"/>
    </location>
</feature>
<feature type="compositionally biased region" description="Pro residues" evidence="1">
    <location>
        <begin position="1831"/>
        <end position="1840"/>
    </location>
</feature>
<feature type="compositionally biased region" description="Basic and acidic residues" evidence="1">
    <location>
        <begin position="1954"/>
        <end position="1968"/>
    </location>
</feature>
<feature type="compositionally biased region" description="Acidic residues" evidence="1">
    <location>
        <begin position="1591"/>
        <end position="1602"/>
    </location>
</feature>
<dbReference type="PANTHER" id="PTHR13361:SF1">
    <property type="entry name" value="WW DOMAIN-BINDING PROTEIN 11"/>
    <property type="match status" value="1"/>
</dbReference>
<feature type="compositionally biased region" description="Low complexity" evidence="1">
    <location>
        <begin position="1841"/>
        <end position="1855"/>
    </location>
</feature>
<feature type="chain" id="PRO_5032932655" evidence="2">
    <location>
        <begin position="21"/>
        <end position="2266"/>
    </location>
</feature>
<feature type="compositionally biased region" description="Polar residues" evidence="1">
    <location>
        <begin position="138"/>
        <end position="148"/>
    </location>
</feature>
<feature type="compositionally biased region" description="Low complexity" evidence="1">
    <location>
        <begin position="1463"/>
        <end position="1496"/>
    </location>
</feature>
<feature type="region of interest" description="Disordered" evidence="1">
    <location>
        <begin position="138"/>
        <end position="179"/>
    </location>
</feature>
<feature type="region of interest" description="Disordered" evidence="1">
    <location>
        <begin position="602"/>
        <end position="693"/>
    </location>
</feature>
<keyword evidence="2" id="KW-0732">Signal</keyword>
<feature type="region of interest" description="Disordered" evidence="1">
    <location>
        <begin position="1410"/>
        <end position="1497"/>
    </location>
</feature>
<dbReference type="EMBL" id="JAEHOD010000010">
    <property type="protein sequence ID" value="KAG2450871.1"/>
    <property type="molecule type" value="Genomic_DNA"/>
</dbReference>
<feature type="region of interest" description="Disordered" evidence="1">
    <location>
        <begin position="462"/>
        <end position="496"/>
    </location>
</feature>
<feature type="compositionally biased region" description="Basic residues" evidence="1">
    <location>
        <begin position="2130"/>
        <end position="2139"/>
    </location>
</feature>
<feature type="region of interest" description="Disordered" evidence="1">
    <location>
        <begin position="982"/>
        <end position="1009"/>
    </location>
</feature>
<evidence type="ECO:0000313" key="3">
    <source>
        <dbReference type="EMBL" id="KAG2450871.1"/>
    </source>
</evidence>
<evidence type="ECO:0000256" key="2">
    <source>
        <dbReference type="SAM" id="SignalP"/>
    </source>
</evidence>
<dbReference type="OrthoDB" id="552726at2759"/>
<feature type="compositionally biased region" description="Basic and acidic residues" evidence="1">
    <location>
        <begin position="1656"/>
        <end position="1668"/>
    </location>
</feature>
<comment type="caution">
    <text evidence="3">The sequence shown here is derived from an EMBL/GenBank/DDBJ whole genome shotgun (WGS) entry which is preliminary data.</text>
</comment>
<feature type="compositionally biased region" description="Low complexity" evidence="1">
    <location>
        <begin position="2093"/>
        <end position="2113"/>
    </location>
</feature>
<organism evidence="3 4">
    <name type="scientific">Chlamydomonas schloesseri</name>
    <dbReference type="NCBI Taxonomy" id="2026947"/>
    <lineage>
        <taxon>Eukaryota</taxon>
        <taxon>Viridiplantae</taxon>
        <taxon>Chlorophyta</taxon>
        <taxon>core chlorophytes</taxon>
        <taxon>Chlorophyceae</taxon>
        <taxon>CS clade</taxon>
        <taxon>Chlamydomonadales</taxon>
        <taxon>Chlamydomonadaceae</taxon>
        <taxon>Chlamydomonas</taxon>
    </lineage>
</organism>
<gene>
    <name evidence="3" type="ORF">HYH02_004704</name>
</gene>
<feature type="compositionally biased region" description="Acidic residues" evidence="1">
    <location>
        <begin position="1731"/>
        <end position="1741"/>
    </location>
</feature>
<feature type="compositionally biased region" description="Pro residues" evidence="1">
    <location>
        <begin position="153"/>
        <end position="169"/>
    </location>
</feature>
<dbReference type="GO" id="GO:0005681">
    <property type="term" value="C:spliceosomal complex"/>
    <property type="evidence" value="ECO:0007669"/>
    <property type="project" value="TreeGrafter"/>
</dbReference>
<protein>
    <submittedName>
        <fullName evidence="3">Uncharacterized protein</fullName>
    </submittedName>
</protein>
<feature type="region of interest" description="Disordered" evidence="1">
    <location>
        <begin position="1163"/>
        <end position="1185"/>
    </location>
</feature>
<feature type="region of interest" description="Disordered" evidence="1">
    <location>
        <begin position="341"/>
        <end position="373"/>
    </location>
</feature>